<organism evidence="1 2">
    <name type="scientific">Botrytis byssoidea</name>
    <dbReference type="NCBI Taxonomy" id="139641"/>
    <lineage>
        <taxon>Eukaryota</taxon>
        <taxon>Fungi</taxon>
        <taxon>Dikarya</taxon>
        <taxon>Ascomycota</taxon>
        <taxon>Pezizomycotina</taxon>
        <taxon>Leotiomycetes</taxon>
        <taxon>Helotiales</taxon>
        <taxon>Sclerotiniaceae</taxon>
        <taxon>Botrytis</taxon>
    </lineage>
</organism>
<evidence type="ECO:0000313" key="2">
    <source>
        <dbReference type="Proteomes" id="UP000710849"/>
    </source>
</evidence>
<accession>A0A9P5IX15</accession>
<dbReference type="Proteomes" id="UP000710849">
    <property type="component" value="Unassembled WGS sequence"/>
</dbReference>
<name>A0A9P5IX15_9HELO</name>
<proteinExistence type="predicted"/>
<comment type="caution">
    <text evidence="1">The sequence shown here is derived from an EMBL/GenBank/DDBJ whole genome shotgun (WGS) entry which is preliminary data.</text>
</comment>
<dbReference type="GeneID" id="62144737"/>
<evidence type="ECO:0000313" key="1">
    <source>
        <dbReference type="EMBL" id="KAF7953749.1"/>
    </source>
</evidence>
<dbReference type="AlphaFoldDB" id="A0A9P5IX15"/>
<dbReference type="RefSeq" id="XP_038737559.1">
    <property type="nucleotide sequence ID" value="XM_038871658.1"/>
</dbReference>
<gene>
    <name evidence="1" type="ORF">EAE97_001148</name>
</gene>
<keyword evidence="2" id="KW-1185">Reference proteome</keyword>
<protein>
    <submittedName>
        <fullName evidence="1">Uncharacterized protein</fullName>
    </submittedName>
</protein>
<dbReference type="EMBL" id="RCSW01000002">
    <property type="protein sequence ID" value="KAF7953749.1"/>
    <property type="molecule type" value="Genomic_DNA"/>
</dbReference>
<reference evidence="1 2" key="1">
    <citation type="journal article" date="2020" name="Genome Biol. Evol.">
        <title>Comparative genomics of Sclerotiniaceae.</title>
        <authorList>
            <person name="Valero Jimenez C.A."/>
            <person name="Steentjes M."/>
            <person name="Scholten O.E."/>
            <person name="Van Kan J.A.L."/>
        </authorList>
    </citation>
    <scope>NUCLEOTIDE SEQUENCE [LARGE SCALE GENOMIC DNA]</scope>
    <source>
        <strain evidence="1 2">MUCL 94</strain>
    </source>
</reference>
<sequence>MLTPDNDIPANDALIFEIPIMSKHQIRSAINKKINAMSRFPFSRDVVAPVAHSFHPISCTQSNGSNIRTNQ</sequence>